<dbReference type="CDD" id="cd02509">
    <property type="entry name" value="GDP-M1P_Guanylyltransferase"/>
    <property type="match status" value="1"/>
</dbReference>
<dbReference type="InterPro" id="IPR034116">
    <property type="entry name" value="AGE_dom"/>
</dbReference>
<dbReference type="CDD" id="cd00249">
    <property type="entry name" value="AGE"/>
    <property type="match status" value="1"/>
</dbReference>
<evidence type="ECO:0000256" key="3">
    <source>
        <dbReference type="RuleBase" id="RU004190"/>
    </source>
</evidence>
<dbReference type="EC" id="5.3.1.8" evidence="6"/>
<evidence type="ECO:0000313" key="6">
    <source>
        <dbReference type="EMBL" id="MEI9400802.1"/>
    </source>
</evidence>
<feature type="domain" description="Nucleotidyl transferase" evidence="4">
    <location>
        <begin position="9"/>
        <end position="288"/>
    </location>
</feature>
<feature type="domain" description="MannoseP isomerase/GMP-like beta-helix" evidence="5">
    <location>
        <begin position="296"/>
        <end position="350"/>
    </location>
</feature>
<dbReference type="InterPro" id="IPR008928">
    <property type="entry name" value="6-hairpin_glycosidase_sf"/>
</dbReference>
<comment type="similarity">
    <text evidence="1">Belongs to the N-acylglucosamine 2-epimerase family.</text>
</comment>
<dbReference type="InterPro" id="IPR006375">
    <property type="entry name" value="Man1P_GuaTrfase/Man6P_Isoase"/>
</dbReference>
<dbReference type="InterPro" id="IPR051161">
    <property type="entry name" value="Mannose-6P_isomerase_type2"/>
</dbReference>
<comment type="similarity">
    <text evidence="3">Belongs to the mannose-6-phosphate isomerase type 2 family.</text>
</comment>
<evidence type="ECO:0000313" key="7">
    <source>
        <dbReference type="Proteomes" id="UP001366503"/>
    </source>
</evidence>
<dbReference type="Pfam" id="PF22640">
    <property type="entry name" value="ManC_GMP_beta-helix"/>
    <property type="match status" value="1"/>
</dbReference>
<dbReference type="GO" id="GO:0004476">
    <property type="term" value="F:mannose-6-phosphate isomerase activity"/>
    <property type="evidence" value="ECO:0007669"/>
    <property type="project" value="UniProtKB-EC"/>
</dbReference>
<evidence type="ECO:0000259" key="5">
    <source>
        <dbReference type="Pfam" id="PF22640"/>
    </source>
</evidence>
<reference evidence="6 7" key="1">
    <citation type="submission" date="2022-12" db="EMBL/GenBank/DDBJ databases">
        <authorList>
            <person name="Muema E."/>
        </authorList>
    </citation>
    <scope>NUCLEOTIDE SEQUENCE [LARGE SCALE GENOMIC DNA]</scope>
    <source>
        <strain evidence="7">1330</strain>
    </source>
</reference>
<dbReference type="PANTHER" id="PTHR46390">
    <property type="entry name" value="MANNOSE-1-PHOSPHATE GUANYLYLTRANSFERASE"/>
    <property type="match status" value="1"/>
</dbReference>
<dbReference type="SUPFAM" id="SSF48208">
    <property type="entry name" value="Six-hairpin glycosidases"/>
    <property type="match status" value="1"/>
</dbReference>
<dbReference type="Gene3D" id="3.90.550.10">
    <property type="entry name" value="Spore Coat Polysaccharide Biosynthesis Protein SpsA, Chain A"/>
    <property type="match status" value="1"/>
</dbReference>
<evidence type="ECO:0000259" key="4">
    <source>
        <dbReference type="Pfam" id="PF00483"/>
    </source>
</evidence>
<accession>A0ABU8K579</accession>
<proteinExistence type="inferred from homology"/>
<dbReference type="InterPro" id="IPR012341">
    <property type="entry name" value="6hp_glycosidase-like_sf"/>
</dbReference>
<dbReference type="Gene3D" id="1.50.10.10">
    <property type="match status" value="1"/>
</dbReference>
<dbReference type="InterPro" id="IPR005835">
    <property type="entry name" value="NTP_transferase_dom"/>
</dbReference>
<keyword evidence="7" id="KW-1185">Reference proteome</keyword>
<dbReference type="InterPro" id="IPR010819">
    <property type="entry name" value="AGE/CE"/>
</dbReference>
<name>A0ABU8K579_9HYPH</name>
<dbReference type="InterPro" id="IPR049577">
    <property type="entry name" value="GMPP_N"/>
</dbReference>
<keyword evidence="6" id="KW-0808">Transferase</keyword>
<keyword evidence="6" id="KW-0548">Nucleotidyltransferase</keyword>
<evidence type="ECO:0000256" key="1">
    <source>
        <dbReference type="ARBA" id="ARBA00008558"/>
    </source>
</evidence>
<protein>
    <submittedName>
        <fullName evidence="6">Mannose-1-phosphate guanylyltransferase/mannose-6-phosphate isomerase</fullName>
        <ecNumber evidence="6">2.7.7.13</ecNumber>
        <ecNumber evidence="6">5.3.1.8</ecNumber>
    </submittedName>
</protein>
<dbReference type="Pfam" id="PF07221">
    <property type="entry name" value="GlcNAc_2-epim"/>
    <property type="match status" value="1"/>
</dbReference>
<organism evidence="6 7">
    <name type="scientific">Mesorhizobium argentiipisi</name>
    <dbReference type="NCBI Taxonomy" id="3015175"/>
    <lineage>
        <taxon>Bacteria</taxon>
        <taxon>Pseudomonadati</taxon>
        <taxon>Pseudomonadota</taxon>
        <taxon>Alphaproteobacteria</taxon>
        <taxon>Hyphomicrobiales</taxon>
        <taxon>Phyllobacteriaceae</taxon>
        <taxon>Mesorhizobium</taxon>
    </lineage>
</organism>
<evidence type="ECO:0000256" key="2">
    <source>
        <dbReference type="ARBA" id="ARBA00023235"/>
    </source>
</evidence>
<sequence length="778" mass="85722">MPDRIVSFVMSGGVGSRLWPLSREDNPKQFHDLSGDGSMLAKTIRRLKARPDGEIPIHLIASERHADRVISDIGPLGLNGGRLIFEPVGRNTAAAVAIATLQTISEHGGDALVLVVPSDHEISTEAQFWQTVEAGRPAAASGSIVTFGIRPTHPETGYGYIEVSEQRDGVAAVSRFVEKPDAQTARQYVSSGRFYWNTGIFLFRADTMRKAFLDLRPDIWEGAERAVKTARADVSATYLPQGAYSIVPSTSIDYAVMEHANDIAMVTASFRWNDLGSWQSLLETSPTDRDGNVVMGDVIAMDCDSSYLRSQGRLLTAIGMKHVAVVATPDAVFVAPVSKSQNVKRVVEQLEKSGRLETKFTASEDRGTISGAWRRRVEHWLFDETLPLWSTAGVDDVHGGFHEALGFDARPLGKPKRMRTMARQIYAFAVAKERGWAGPAGNLIDHGIGFLAKYGRTDRGGWVRTLNCNGSVADPAEDAYDHSCVLLALAHAHRCGHRDALPLAQETFRFIDTHLEDDCLSGFLESPGWNGVRFSNPHMHMLESFLAWHDATGDRAHLRRAARVIDLFRCHFFDQESWTLGERFDADWQPLPGDEGQWTEPGHHFEWASLLVDFSRASGQKDLVAFARKLYSSAVASGLNRATGLAYAAVSRQGMPLDRLSRSWPQCEAIKAAIALDGIGGPDLKPEIEARVARLFRWHIDPAPLGLWVDRIDERGRSAATEVPASIFYHLVTALMQYLDKTGGQVEPFPLPIPMRASRLSGMPAADSEAVQRIAELL</sequence>
<comment type="caution">
    <text evidence="6">The sequence shown here is derived from an EMBL/GenBank/DDBJ whole genome shotgun (WGS) entry which is preliminary data.</text>
</comment>
<dbReference type="EMBL" id="JAPYKO010000001">
    <property type="protein sequence ID" value="MEI9400802.1"/>
    <property type="molecule type" value="Genomic_DNA"/>
</dbReference>
<gene>
    <name evidence="6" type="ORF">O7A05_01085</name>
</gene>
<dbReference type="Pfam" id="PF00483">
    <property type="entry name" value="NTP_transferase"/>
    <property type="match status" value="1"/>
</dbReference>
<dbReference type="RefSeq" id="WP_337091106.1">
    <property type="nucleotide sequence ID" value="NZ_JAPYKO010000001.1"/>
</dbReference>
<dbReference type="Proteomes" id="UP001366503">
    <property type="component" value="Unassembled WGS sequence"/>
</dbReference>
<dbReference type="SUPFAM" id="SSF53448">
    <property type="entry name" value="Nucleotide-diphospho-sugar transferases"/>
    <property type="match status" value="1"/>
</dbReference>
<dbReference type="SUPFAM" id="SSF159283">
    <property type="entry name" value="Guanosine diphospho-D-mannose pyrophosphorylase/mannose-6-phosphate isomerase linker domain"/>
    <property type="match status" value="1"/>
</dbReference>
<dbReference type="GO" id="GO:0004475">
    <property type="term" value="F:mannose-1-phosphate guanylyltransferase (GTP) activity"/>
    <property type="evidence" value="ECO:0007669"/>
    <property type="project" value="UniProtKB-EC"/>
</dbReference>
<dbReference type="InterPro" id="IPR054566">
    <property type="entry name" value="ManC/GMP-like_b-helix"/>
</dbReference>
<dbReference type="InterPro" id="IPR029044">
    <property type="entry name" value="Nucleotide-diphossugar_trans"/>
</dbReference>
<dbReference type="EC" id="2.7.7.13" evidence="6"/>
<keyword evidence="2 6" id="KW-0413">Isomerase</keyword>
<dbReference type="NCBIfam" id="TIGR01479">
    <property type="entry name" value="GMP_PMI"/>
    <property type="match status" value="1"/>
</dbReference>
<dbReference type="PANTHER" id="PTHR46390:SF1">
    <property type="entry name" value="MANNOSE-1-PHOSPHATE GUANYLYLTRANSFERASE"/>
    <property type="match status" value="1"/>
</dbReference>